<organism evidence="4">
    <name type="scientific">Paraconexibacter sp. AEG42_29</name>
    <dbReference type="NCBI Taxonomy" id="2997339"/>
    <lineage>
        <taxon>Bacteria</taxon>
        <taxon>Bacillati</taxon>
        <taxon>Actinomycetota</taxon>
        <taxon>Thermoleophilia</taxon>
        <taxon>Solirubrobacterales</taxon>
        <taxon>Paraconexibacteraceae</taxon>
        <taxon>Paraconexibacter</taxon>
    </lineage>
</organism>
<dbReference type="Pfam" id="PF02517">
    <property type="entry name" value="Rce1-like"/>
    <property type="match status" value="1"/>
</dbReference>
<evidence type="ECO:0000313" key="4">
    <source>
        <dbReference type="EMBL" id="XAY03639.1"/>
    </source>
</evidence>
<keyword evidence="2" id="KW-1133">Transmembrane helix</keyword>
<dbReference type="KEGG" id="parq:DSM112329_00459"/>
<feature type="transmembrane region" description="Helical" evidence="2">
    <location>
        <begin position="330"/>
        <end position="348"/>
    </location>
</feature>
<evidence type="ECO:0000259" key="3">
    <source>
        <dbReference type="Pfam" id="PF02517"/>
    </source>
</evidence>
<feature type="transmembrane region" description="Helical" evidence="2">
    <location>
        <begin position="210"/>
        <end position="233"/>
    </location>
</feature>
<dbReference type="GO" id="GO:0004175">
    <property type="term" value="F:endopeptidase activity"/>
    <property type="evidence" value="ECO:0007669"/>
    <property type="project" value="UniProtKB-ARBA"/>
</dbReference>
<gene>
    <name evidence="4" type="ORF">DSM112329_00459</name>
</gene>
<dbReference type="InterPro" id="IPR052710">
    <property type="entry name" value="CAAX_protease"/>
</dbReference>
<feature type="transmembrane region" description="Helical" evidence="2">
    <location>
        <begin position="400"/>
        <end position="419"/>
    </location>
</feature>
<feature type="region of interest" description="Disordered" evidence="1">
    <location>
        <begin position="458"/>
        <end position="485"/>
    </location>
</feature>
<feature type="compositionally biased region" description="Pro residues" evidence="1">
    <location>
        <begin position="458"/>
        <end position="473"/>
    </location>
</feature>
<protein>
    <recommendedName>
        <fullName evidence="3">CAAX prenyl protease 2/Lysostaphin resistance protein A-like domain-containing protein</fullName>
    </recommendedName>
</protein>
<sequence>MVIVLRVSTLVAWPAAAVCVLATARVPAWWRAWAGRTLTRAAHQRAHAWLLTETRSGRAAADVPVAVPVLGVHVQRRSLLVRVLLLAPLALARWVIGTFAVLAAFAVWMCRVFAVRHPRWLRRLQWRLQALCGDIDAYVLLLVPRRPRLPEVDPRLAPGGVALQDHPPLPPWSRRMGRLSIVLDAVAGVVVVGGVAGLAVALGADLDDDQVVVLGLDLLIQTLAPAMGFLLAASQAPLTVAQLGLHVLRPLRSAALAFGLIASYAVLLLSFALLATPFAAEAAAEGGGIIPDDSGLAWTIVFIGLATVIAPVFEEAFYRGVMFQALRARRGTWTAAVVSSIAFAAAHLEFAPVALINRALIGIGLCYLFARTGRLLPGMFAHSINNALVVPLTIGWTWQVPIVVVVSLVLVWALAWLASRLKGEWDPFKRAARTGGPAGAVPIAVAAVPMALPPAPGPGPGRLPWRDPAPPPRKLWSDWNEDADE</sequence>
<feature type="domain" description="CAAX prenyl protease 2/Lysostaphin resistance protein A-like" evidence="3">
    <location>
        <begin position="298"/>
        <end position="388"/>
    </location>
</feature>
<evidence type="ECO:0000256" key="1">
    <source>
        <dbReference type="SAM" id="MobiDB-lite"/>
    </source>
</evidence>
<dbReference type="EMBL" id="CP114014">
    <property type="protein sequence ID" value="XAY03639.1"/>
    <property type="molecule type" value="Genomic_DNA"/>
</dbReference>
<feature type="transmembrane region" description="Helical" evidence="2">
    <location>
        <begin position="295"/>
        <end position="318"/>
    </location>
</feature>
<evidence type="ECO:0000256" key="2">
    <source>
        <dbReference type="SAM" id="Phobius"/>
    </source>
</evidence>
<accession>A0AAU7APZ5</accession>
<dbReference type="PANTHER" id="PTHR36435:SF1">
    <property type="entry name" value="CAAX AMINO TERMINAL PROTEASE FAMILY PROTEIN"/>
    <property type="match status" value="1"/>
</dbReference>
<feature type="transmembrane region" description="Helical" evidence="2">
    <location>
        <begin position="91"/>
        <end position="114"/>
    </location>
</feature>
<reference evidence="4" key="1">
    <citation type="submission" date="2022-12" db="EMBL/GenBank/DDBJ databases">
        <title>Paraconexibacter alkalitolerans sp. nov. and Baekduia alba sp. nov., isolated from soil and emended description of the genera Paraconexibacter (Chun et al., 2020) and Baekduia (An et al., 2020).</title>
        <authorList>
            <person name="Vieira S."/>
            <person name="Huber K.J."/>
            <person name="Geppert A."/>
            <person name="Wolf J."/>
            <person name="Neumann-Schaal M."/>
            <person name="Muesken M."/>
            <person name="Overmann J."/>
        </authorList>
    </citation>
    <scope>NUCLEOTIDE SEQUENCE</scope>
    <source>
        <strain evidence="4">AEG42_29</strain>
    </source>
</reference>
<feature type="transmembrane region" description="Helical" evidence="2">
    <location>
        <begin position="181"/>
        <end position="204"/>
    </location>
</feature>
<keyword evidence="2" id="KW-0472">Membrane</keyword>
<proteinExistence type="predicted"/>
<dbReference type="InterPro" id="IPR003675">
    <property type="entry name" value="Rce1/LyrA-like_dom"/>
</dbReference>
<dbReference type="GO" id="GO:0080120">
    <property type="term" value="P:CAAX-box protein maturation"/>
    <property type="evidence" value="ECO:0007669"/>
    <property type="project" value="UniProtKB-ARBA"/>
</dbReference>
<name>A0AAU7APZ5_9ACTN</name>
<keyword evidence="2" id="KW-0812">Transmembrane</keyword>
<feature type="transmembrane region" description="Helical" evidence="2">
    <location>
        <begin position="254"/>
        <end position="275"/>
    </location>
</feature>
<dbReference type="AlphaFoldDB" id="A0AAU7APZ5"/>
<dbReference type="PANTHER" id="PTHR36435">
    <property type="entry name" value="SLR1288 PROTEIN"/>
    <property type="match status" value="1"/>
</dbReference>